<comment type="caution">
    <text evidence="9">The sequence shown here is derived from an EMBL/GenBank/DDBJ whole genome shotgun (WGS) entry which is preliminary data.</text>
</comment>
<dbReference type="NCBIfam" id="TIGR00247">
    <property type="entry name" value="endolytic transglycosylase MltG"/>
    <property type="match status" value="1"/>
</dbReference>
<dbReference type="PANTHER" id="PTHR30518">
    <property type="entry name" value="ENDOLYTIC MUREIN TRANSGLYCOSYLASE"/>
    <property type="match status" value="1"/>
</dbReference>
<evidence type="ECO:0000256" key="8">
    <source>
        <dbReference type="SAM" id="Phobius"/>
    </source>
</evidence>
<keyword evidence="10" id="KW-1185">Reference proteome</keyword>
<sequence>MSSNATPPGPGAPSPAETKRIAPRSPRAALEPERVPAPVRRSARARHPLVVIGNAIFTFLVLVAIVVGGAVWVGKQRLDDVGPLTAEKSVLIPRGAGIRDIADQLVREGVIDHPWTFVGAVVFRKAREDLKSGEYLFQKQASLGEVIDTLVEGRVVQHTITVPEGLTSEQIVQRLLESDLLAGNIREIPREGSLLPETYKVVRGTPRDQVIQRMQQAQRRVLQEVWDHRMADLPLRTPEQLLTLASIVEKETGKPEERTRVAAVFVNRLKQRMRLQSDPTIIYGLVGGKGTLGRPIMRSEIEQPTPYNTYVIDGLPPGPIANPGRAALEAVANPARTKELFFVADGTGGHTFSESLDQHQRAVTKLRALEAAQR</sequence>
<evidence type="ECO:0000256" key="6">
    <source>
        <dbReference type="ARBA" id="ARBA00023316"/>
    </source>
</evidence>
<dbReference type="Gene3D" id="3.30.160.60">
    <property type="entry name" value="Classic Zinc Finger"/>
    <property type="match status" value="1"/>
</dbReference>
<evidence type="ECO:0000256" key="2">
    <source>
        <dbReference type="ARBA" id="ARBA00022692"/>
    </source>
</evidence>
<feature type="non-terminal residue" evidence="9">
    <location>
        <position position="374"/>
    </location>
</feature>
<gene>
    <name evidence="9" type="ORF">CH338_19160</name>
</gene>
<evidence type="ECO:0000256" key="7">
    <source>
        <dbReference type="SAM" id="MobiDB-lite"/>
    </source>
</evidence>
<protein>
    <submittedName>
        <fullName evidence="9">Aminodeoxychorismate lyase</fullName>
    </submittedName>
</protein>
<keyword evidence="1" id="KW-1003">Cell membrane</keyword>
<feature type="transmembrane region" description="Helical" evidence="8">
    <location>
        <begin position="49"/>
        <end position="73"/>
    </location>
</feature>
<keyword evidence="3 8" id="KW-1133">Transmembrane helix</keyword>
<evidence type="ECO:0000256" key="1">
    <source>
        <dbReference type="ARBA" id="ARBA00022475"/>
    </source>
</evidence>
<name>A0A327KAT2_9BRAD</name>
<proteinExistence type="inferred from homology"/>
<dbReference type="GO" id="GO:0016829">
    <property type="term" value="F:lyase activity"/>
    <property type="evidence" value="ECO:0007669"/>
    <property type="project" value="UniProtKB-KW"/>
</dbReference>
<feature type="region of interest" description="Disordered" evidence="7">
    <location>
        <begin position="1"/>
        <end position="35"/>
    </location>
</feature>
<dbReference type="EMBL" id="NPEU01000257">
    <property type="protein sequence ID" value="RAI35497.1"/>
    <property type="molecule type" value="Genomic_DNA"/>
</dbReference>
<accession>A0A327KAT2</accession>
<evidence type="ECO:0000256" key="4">
    <source>
        <dbReference type="ARBA" id="ARBA00023136"/>
    </source>
</evidence>
<dbReference type="Pfam" id="PF02618">
    <property type="entry name" value="YceG"/>
    <property type="match status" value="1"/>
</dbReference>
<evidence type="ECO:0000256" key="3">
    <source>
        <dbReference type="ARBA" id="ARBA00022989"/>
    </source>
</evidence>
<dbReference type="InterPro" id="IPR003770">
    <property type="entry name" value="MLTG-like"/>
</dbReference>
<dbReference type="CDD" id="cd08010">
    <property type="entry name" value="MltG_like"/>
    <property type="match status" value="1"/>
</dbReference>
<dbReference type="HAMAP" id="MF_02065">
    <property type="entry name" value="MltG"/>
    <property type="match status" value="1"/>
</dbReference>
<keyword evidence="4 8" id="KW-0472">Membrane</keyword>
<keyword evidence="6" id="KW-0961">Cell wall biogenesis/degradation</keyword>
<evidence type="ECO:0000313" key="9">
    <source>
        <dbReference type="EMBL" id="RAI35497.1"/>
    </source>
</evidence>
<evidence type="ECO:0000256" key="5">
    <source>
        <dbReference type="ARBA" id="ARBA00023239"/>
    </source>
</evidence>
<reference evidence="9 10" key="1">
    <citation type="submission" date="2017-07" db="EMBL/GenBank/DDBJ databases">
        <title>Draft Genome Sequences of Select Purple Nonsulfur Bacteria.</title>
        <authorList>
            <person name="Lasarre B."/>
            <person name="Mckinlay J.B."/>
        </authorList>
    </citation>
    <scope>NUCLEOTIDE SEQUENCE [LARGE SCALE GENOMIC DNA]</scope>
    <source>
        <strain evidence="9 10">DSM 11907</strain>
    </source>
</reference>
<keyword evidence="5 9" id="KW-0456">Lyase</keyword>
<dbReference type="AlphaFoldDB" id="A0A327KAT2"/>
<dbReference type="OrthoDB" id="9814591at2"/>
<dbReference type="RefSeq" id="WP_111358725.1">
    <property type="nucleotide sequence ID" value="NZ_NPEU01000257.1"/>
</dbReference>
<evidence type="ECO:0000313" key="10">
    <source>
        <dbReference type="Proteomes" id="UP000248863"/>
    </source>
</evidence>
<organism evidence="9 10">
    <name type="scientific">Rhodoplanes elegans</name>
    <dbReference type="NCBI Taxonomy" id="29408"/>
    <lineage>
        <taxon>Bacteria</taxon>
        <taxon>Pseudomonadati</taxon>
        <taxon>Pseudomonadota</taxon>
        <taxon>Alphaproteobacteria</taxon>
        <taxon>Hyphomicrobiales</taxon>
        <taxon>Nitrobacteraceae</taxon>
        <taxon>Rhodoplanes</taxon>
    </lineage>
</organism>
<dbReference type="GO" id="GO:0071555">
    <property type="term" value="P:cell wall organization"/>
    <property type="evidence" value="ECO:0007669"/>
    <property type="project" value="UniProtKB-KW"/>
</dbReference>
<dbReference type="PANTHER" id="PTHR30518:SF2">
    <property type="entry name" value="ENDOLYTIC MUREIN TRANSGLYCOSYLASE"/>
    <property type="match status" value="1"/>
</dbReference>
<dbReference type="Proteomes" id="UP000248863">
    <property type="component" value="Unassembled WGS sequence"/>
</dbReference>
<keyword evidence="2 8" id="KW-0812">Transmembrane</keyword>
<dbReference type="Gene3D" id="3.30.1490.480">
    <property type="entry name" value="Endolytic murein transglycosylase"/>
    <property type="match status" value="1"/>
</dbReference>